<dbReference type="Gene3D" id="3.40.1550.20">
    <property type="entry name" value="Transcriptional regulator MraZ domain"/>
    <property type="match status" value="1"/>
</dbReference>
<comment type="subunit">
    <text evidence="7">Forms oligomers.</text>
</comment>
<accession>A0A2H0RHS1</accession>
<dbReference type="InterPro" id="IPR007159">
    <property type="entry name" value="SpoVT-AbrB_dom"/>
</dbReference>
<keyword evidence="5 7" id="KW-0238">DNA-binding</keyword>
<dbReference type="InterPro" id="IPR020603">
    <property type="entry name" value="MraZ_dom"/>
</dbReference>
<comment type="subcellular location">
    <subcellularLocation>
        <location evidence="7">Cytoplasm</location>
        <location evidence="7">Nucleoid</location>
    </subcellularLocation>
</comment>
<comment type="similarity">
    <text evidence="7">Belongs to the MraZ family.</text>
</comment>
<protein>
    <recommendedName>
        <fullName evidence="1 7">Transcriptional regulator MraZ</fullName>
    </recommendedName>
</protein>
<dbReference type="Pfam" id="PF02381">
    <property type="entry name" value="MraZ"/>
    <property type="match status" value="2"/>
</dbReference>
<dbReference type="GO" id="GO:0003700">
    <property type="term" value="F:DNA-binding transcription factor activity"/>
    <property type="evidence" value="ECO:0007669"/>
    <property type="project" value="UniProtKB-UniRule"/>
</dbReference>
<dbReference type="GO" id="GO:0005737">
    <property type="term" value="C:cytoplasm"/>
    <property type="evidence" value="ECO:0007669"/>
    <property type="project" value="UniProtKB-UniRule"/>
</dbReference>
<dbReference type="GO" id="GO:2000143">
    <property type="term" value="P:negative regulation of DNA-templated transcription initiation"/>
    <property type="evidence" value="ECO:0007669"/>
    <property type="project" value="TreeGrafter"/>
</dbReference>
<evidence type="ECO:0000259" key="8">
    <source>
        <dbReference type="PROSITE" id="PS51740"/>
    </source>
</evidence>
<evidence type="ECO:0000256" key="2">
    <source>
        <dbReference type="ARBA" id="ARBA00022490"/>
    </source>
</evidence>
<dbReference type="NCBIfam" id="TIGR00242">
    <property type="entry name" value="division/cell wall cluster transcriptional repressor MraZ"/>
    <property type="match status" value="1"/>
</dbReference>
<dbReference type="PANTHER" id="PTHR34701:SF1">
    <property type="entry name" value="TRANSCRIPTIONAL REGULATOR MRAZ"/>
    <property type="match status" value="1"/>
</dbReference>
<comment type="caution">
    <text evidence="9">The sequence shown here is derived from an EMBL/GenBank/DDBJ whole genome shotgun (WGS) entry which is preliminary data.</text>
</comment>
<proteinExistence type="inferred from homology"/>
<dbReference type="InterPro" id="IPR038619">
    <property type="entry name" value="MraZ_sf"/>
</dbReference>
<dbReference type="PANTHER" id="PTHR34701">
    <property type="entry name" value="TRANSCRIPTIONAL REGULATOR MRAZ"/>
    <property type="match status" value="1"/>
</dbReference>
<dbReference type="CDD" id="cd16320">
    <property type="entry name" value="MraZ_N"/>
    <property type="match status" value="1"/>
</dbReference>
<dbReference type="EMBL" id="PCYK01000015">
    <property type="protein sequence ID" value="PIR45990.1"/>
    <property type="molecule type" value="Genomic_DNA"/>
</dbReference>
<dbReference type="InterPro" id="IPR003444">
    <property type="entry name" value="MraZ"/>
</dbReference>
<keyword evidence="6 7" id="KW-0804">Transcription</keyword>
<dbReference type="HAMAP" id="MF_01008">
    <property type="entry name" value="MraZ"/>
    <property type="match status" value="1"/>
</dbReference>
<dbReference type="SUPFAM" id="SSF89447">
    <property type="entry name" value="AbrB/MazE/MraZ-like"/>
    <property type="match status" value="1"/>
</dbReference>
<dbReference type="Proteomes" id="UP000230431">
    <property type="component" value="Unassembled WGS sequence"/>
</dbReference>
<feature type="domain" description="SpoVT-AbrB" evidence="8">
    <location>
        <begin position="76"/>
        <end position="119"/>
    </location>
</feature>
<feature type="domain" description="SpoVT-AbrB" evidence="8">
    <location>
        <begin position="5"/>
        <end position="47"/>
    </location>
</feature>
<evidence type="ECO:0000256" key="7">
    <source>
        <dbReference type="HAMAP-Rule" id="MF_01008"/>
    </source>
</evidence>
<dbReference type="GO" id="GO:0000976">
    <property type="term" value="F:transcription cis-regulatory region binding"/>
    <property type="evidence" value="ECO:0007669"/>
    <property type="project" value="TreeGrafter"/>
</dbReference>
<evidence type="ECO:0000256" key="5">
    <source>
        <dbReference type="ARBA" id="ARBA00023125"/>
    </source>
</evidence>
<keyword evidence="2 7" id="KW-0963">Cytoplasm</keyword>
<dbReference type="GO" id="GO:0009295">
    <property type="term" value="C:nucleoid"/>
    <property type="evidence" value="ECO:0007669"/>
    <property type="project" value="UniProtKB-SubCell"/>
</dbReference>
<keyword evidence="4 7" id="KW-0805">Transcription regulation</keyword>
<keyword evidence="3" id="KW-0677">Repeat</keyword>
<dbReference type="InterPro" id="IPR035644">
    <property type="entry name" value="MraZ_C"/>
</dbReference>
<dbReference type="InterPro" id="IPR037914">
    <property type="entry name" value="SpoVT-AbrB_sf"/>
</dbReference>
<evidence type="ECO:0000256" key="6">
    <source>
        <dbReference type="ARBA" id="ARBA00023163"/>
    </source>
</evidence>
<evidence type="ECO:0000256" key="1">
    <source>
        <dbReference type="ARBA" id="ARBA00013860"/>
    </source>
</evidence>
<dbReference type="AlphaFoldDB" id="A0A2H0RHS1"/>
<organism evidence="9 10">
    <name type="scientific">Candidatus Vogelbacteria bacterium CG10_big_fil_rev_8_21_14_0_10_49_38</name>
    <dbReference type="NCBI Taxonomy" id="1975043"/>
    <lineage>
        <taxon>Bacteria</taxon>
        <taxon>Candidatus Vogeliibacteriota</taxon>
    </lineage>
</organism>
<evidence type="ECO:0000256" key="4">
    <source>
        <dbReference type="ARBA" id="ARBA00023015"/>
    </source>
</evidence>
<reference evidence="9 10" key="1">
    <citation type="submission" date="2017-09" db="EMBL/GenBank/DDBJ databases">
        <title>Depth-based differentiation of microbial function through sediment-hosted aquifers and enrichment of novel symbionts in the deep terrestrial subsurface.</title>
        <authorList>
            <person name="Probst A.J."/>
            <person name="Ladd B."/>
            <person name="Jarett J.K."/>
            <person name="Geller-Mcgrath D.E."/>
            <person name="Sieber C.M."/>
            <person name="Emerson J.B."/>
            <person name="Anantharaman K."/>
            <person name="Thomas B.C."/>
            <person name="Malmstrom R."/>
            <person name="Stieglmeier M."/>
            <person name="Klingl A."/>
            <person name="Woyke T."/>
            <person name="Ryan C.M."/>
            <person name="Banfield J.F."/>
        </authorList>
    </citation>
    <scope>NUCLEOTIDE SEQUENCE [LARGE SCALE GENOMIC DNA]</scope>
    <source>
        <strain evidence="9">CG10_big_fil_rev_8_21_14_0_10_49_38</strain>
    </source>
</reference>
<dbReference type="CDD" id="cd16321">
    <property type="entry name" value="MraZ_C"/>
    <property type="match status" value="1"/>
</dbReference>
<dbReference type="InterPro" id="IPR035642">
    <property type="entry name" value="MraZ_N"/>
</dbReference>
<evidence type="ECO:0000313" key="10">
    <source>
        <dbReference type="Proteomes" id="UP000230431"/>
    </source>
</evidence>
<evidence type="ECO:0000256" key="3">
    <source>
        <dbReference type="ARBA" id="ARBA00022737"/>
    </source>
</evidence>
<dbReference type="PROSITE" id="PS51740">
    <property type="entry name" value="SPOVT_ABRB"/>
    <property type="match status" value="2"/>
</dbReference>
<sequence length="144" mass="16439">MLIGEFRHTLDDKKRISMPASFRREIGKKIVVTKGLDGCLFAYSLEGWKKAVEELDQLKTTHGAARSFGRFILGGASEAEIDSMGRILIPDYLKDFADLKSRVVVVGLHNRLEIWDERKWKENIDKVEKQADVLAERLSEIGMF</sequence>
<name>A0A2H0RHS1_9BACT</name>
<gene>
    <name evidence="7 9" type="primary">mraZ</name>
    <name evidence="9" type="ORF">COV08_02135</name>
</gene>
<evidence type="ECO:0000313" key="9">
    <source>
        <dbReference type="EMBL" id="PIR45990.1"/>
    </source>
</evidence>